<dbReference type="GeneID" id="93287493"/>
<evidence type="ECO:0000313" key="2">
    <source>
        <dbReference type="EMBL" id="EER68089.1"/>
    </source>
</evidence>
<feature type="transmembrane region" description="Helical" evidence="1">
    <location>
        <begin position="34"/>
        <end position="54"/>
    </location>
</feature>
<keyword evidence="3" id="KW-1185">Reference proteome</keyword>
<evidence type="ECO:0000256" key="1">
    <source>
        <dbReference type="SAM" id="Phobius"/>
    </source>
</evidence>
<keyword evidence="1" id="KW-1133">Transmembrane helix</keyword>
<organism evidence="2 3">
    <name type="scientific">Gemella haemolysans ATCC 10379</name>
    <dbReference type="NCBI Taxonomy" id="546270"/>
    <lineage>
        <taxon>Bacteria</taxon>
        <taxon>Bacillati</taxon>
        <taxon>Bacillota</taxon>
        <taxon>Bacilli</taxon>
        <taxon>Bacillales</taxon>
        <taxon>Gemellaceae</taxon>
        <taxon>Gemella</taxon>
    </lineage>
</organism>
<reference evidence="2" key="1">
    <citation type="submission" date="2009-01" db="EMBL/GenBank/DDBJ databases">
        <authorList>
            <person name="Fulton L."/>
            <person name="Clifton S."/>
            <person name="Chinwalla A.T."/>
            <person name="Mitreva M."/>
            <person name="Sodergren E."/>
            <person name="Weinstock G."/>
            <person name="Clifton S."/>
            <person name="Dooling D.J."/>
            <person name="Fulton B."/>
            <person name="Minx P."/>
            <person name="Pepin K.H."/>
            <person name="Johnson M."/>
            <person name="Bhonagiri V."/>
            <person name="Nash W.E."/>
            <person name="Mardis E.R."/>
            <person name="Wilson R.K."/>
        </authorList>
    </citation>
    <scope>NUCLEOTIDE SEQUENCE [LARGE SCALE GENOMIC DNA]</scope>
    <source>
        <strain evidence="2">ATCC 10379</strain>
    </source>
</reference>
<keyword evidence="1" id="KW-0472">Membrane</keyword>
<proteinExistence type="predicted"/>
<accession>C5NYB4</accession>
<feature type="transmembrane region" description="Helical" evidence="1">
    <location>
        <begin position="82"/>
        <end position="103"/>
    </location>
</feature>
<comment type="caution">
    <text evidence="2">The sequence shown here is derived from an EMBL/GenBank/DDBJ whole genome shotgun (WGS) entry which is preliminary data.</text>
</comment>
<protein>
    <submittedName>
        <fullName evidence="2">Uncharacterized protein</fullName>
    </submittedName>
</protein>
<evidence type="ECO:0000313" key="3">
    <source>
        <dbReference type="Proteomes" id="UP000006004"/>
    </source>
</evidence>
<dbReference type="Proteomes" id="UP000006004">
    <property type="component" value="Unassembled WGS sequence"/>
</dbReference>
<sequence>MEIIFPIIISIVASVSYYIYKDVVSTLKIFTEQLLNITSVLIGFTGILVTLFLTTENKNIKSLREKETEKVLYGKKVTLFDLLHTLFTYALLNELILLLILLFNQYIRGLFYSKSISFVGLFLEIFMILNIIFSMMRGVNNLYWIFKKR</sequence>
<keyword evidence="1" id="KW-0812">Transmembrane</keyword>
<dbReference type="AlphaFoldDB" id="C5NYB4"/>
<dbReference type="RefSeq" id="WP_003145618.1">
    <property type="nucleotide sequence ID" value="NZ_ACDZ02000014.1"/>
</dbReference>
<name>C5NYB4_9BACL</name>
<gene>
    <name evidence="2" type="ORF">GEMHA0001_0452</name>
</gene>
<dbReference type="eggNOG" id="ENOG50339MD">
    <property type="taxonomic scope" value="Bacteria"/>
</dbReference>
<reference evidence="2" key="2">
    <citation type="submission" date="2009-06" db="EMBL/GenBank/DDBJ databases">
        <authorList>
            <person name="Sebastian Y."/>
            <person name="Madupu R."/>
            <person name="Durkin A.S."/>
            <person name="Torralba M."/>
            <person name="Methe B."/>
            <person name="Sutton G.G."/>
            <person name="Strausberg R.L."/>
            <person name="Nelson K.E."/>
        </authorList>
    </citation>
    <scope>NUCLEOTIDE SEQUENCE [LARGE SCALE GENOMIC DNA]</scope>
    <source>
        <strain evidence="2">ATCC 10379</strain>
    </source>
</reference>
<dbReference type="EMBL" id="ACDZ02000014">
    <property type="protein sequence ID" value="EER68089.1"/>
    <property type="molecule type" value="Genomic_DNA"/>
</dbReference>
<feature type="transmembrane region" description="Helical" evidence="1">
    <location>
        <begin position="115"/>
        <end position="139"/>
    </location>
</feature>